<organism evidence="2 3">
    <name type="scientific">Candidatus Electrothrix marina</name>
    <dbReference type="NCBI Taxonomy" id="1859130"/>
    <lineage>
        <taxon>Bacteria</taxon>
        <taxon>Pseudomonadati</taxon>
        <taxon>Thermodesulfobacteriota</taxon>
        <taxon>Desulfobulbia</taxon>
        <taxon>Desulfobulbales</taxon>
        <taxon>Desulfobulbaceae</taxon>
        <taxon>Candidatus Electrothrix</taxon>
    </lineage>
</organism>
<dbReference type="InterPro" id="IPR029060">
    <property type="entry name" value="PIN-like_dom_sf"/>
</dbReference>
<reference evidence="2 3" key="1">
    <citation type="submission" date="2017-01" db="EMBL/GenBank/DDBJ databases">
        <title>The cable genome- insights into the physiology and evolution of filamentous bacteria capable of sulfide oxidation via long distance electron transfer.</title>
        <authorList>
            <person name="Schreiber L."/>
            <person name="Bjerg J.T."/>
            <person name="Boggild A."/>
            <person name="Van De Vossenberg J."/>
            <person name="Meysman F."/>
            <person name="Nielsen L.P."/>
            <person name="Schramm A."/>
            <person name="Kjeldsen K.U."/>
        </authorList>
    </citation>
    <scope>NUCLEOTIDE SEQUENCE [LARGE SCALE GENOMIC DNA]</scope>
    <source>
        <strain evidence="2">A5</strain>
    </source>
</reference>
<dbReference type="InterPro" id="IPR002716">
    <property type="entry name" value="PIN_dom"/>
</dbReference>
<evidence type="ECO:0000313" key="2">
    <source>
        <dbReference type="EMBL" id="RWX51979.1"/>
    </source>
</evidence>
<proteinExistence type="predicted"/>
<dbReference type="Proteomes" id="UP000288892">
    <property type="component" value="Unassembled WGS sequence"/>
</dbReference>
<accession>A0A444JFW1</accession>
<protein>
    <submittedName>
        <fullName evidence="2">Putative nucleic-acid-binding protein, contains PIN domain</fullName>
    </submittedName>
</protein>
<dbReference type="AlphaFoldDB" id="A0A444JFW1"/>
<name>A0A444JFW1_9BACT</name>
<gene>
    <name evidence="2" type="ORF">VU01_10543</name>
</gene>
<dbReference type="PANTHER" id="PTHR39664:SF2">
    <property type="entry name" value="NUCLEIC ACID-BINDING PROTEIN, CONTAINING PIN DOMAIN-RELATED"/>
    <property type="match status" value="1"/>
</dbReference>
<dbReference type="Gene3D" id="3.40.50.1010">
    <property type="entry name" value="5'-nuclease"/>
    <property type="match status" value="1"/>
</dbReference>
<dbReference type="Pfam" id="PF01850">
    <property type="entry name" value="PIN"/>
    <property type="match status" value="1"/>
</dbReference>
<dbReference type="SUPFAM" id="SSF88723">
    <property type="entry name" value="PIN domain-like"/>
    <property type="match status" value="1"/>
</dbReference>
<dbReference type="CDD" id="cd18683">
    <property type="entry name" value="PIN_VapC-like"/>
    <property type="match status" value="1"/>
</dbReference>
<sequence>MVSADTNVIVRLLVGDDKSQSEKAKRLFEEEKIFIATTVVLECEWVLRYAYHFEPIRIADAFQALFGLPNVTLQEQAVVADAIAWHQQGMDFADAMHLAASRHCDSFATFDRKFIKSAKKITPFKIQEP</sequence>
<dbReference type="EMBL" id="MTKS01000054">
    <property type="protein sequence ID" value="RWX51979.1"/>
    <property type="molecule type" value="Genomic_DNA"/>
</dbReference>
<evidence type="ECO:0000259" key="1">
    <source>
        <dbReference type="Pfam" id="PF01850"/>
    </source>
</evidence>
<comment type="caution">
    <text evidence="2">The sequence shown here is derived from an EMBL/GenBank/DDBJ whole genome shotgun (WGS) entry which is preliminary data.</text>
</comment>
<feature type="domain" description="PIN" evidence="1">
    <location>
        <begin position="5"/>
        <end position="119"/>
    </location>
</feature>
<evidence type="ECO:0000313" key="3">
    <source>
        <dbReference type="Proteomes" id="UP000288892"/>
    </source>
</evidence>
<keyword evidence="3" id="KW-1185">Reference proteome</keyword>
<dbReference type="PANTHER" id="PTHR39664">
    <property type="match status" value="1"/>
</dbReference>